<reference evidence="2 3" key="1">
    <citation type="journal article" date="2019" name="Emerg. Microbes Infect.">
        <title>Comprehensive subspecies identification of 175 nontuberculous mycobacteria species based on 7547 genomic profiles.</title>
        <authorList>
            <person name="Matsumoto Y."/>
            <person name="Kinjo T."/>
            <person name="Motooka D."/>
            <person name="Nabeya D."/>
            <person name="Jung N."/>
            <person name="Uechi K."/>
            <person name="Horii T."/>
            <person name="Iida T."/>
            <person name="Fujita J."/>
            <person name="Nakamura S."/>
        </authorList>
    </citation>
    <scope>NUCLEOTIDE SEQUENCE [LARGE SCALE GENOMIC DNA]</scope>
    <source>
        <strain evidence="2 3">JCM 15296</strain>
    </source>
</reference>
<evidence type="ECO:0000313" key="2">
    <source>
        <dbReference type="EMBL" id="BBX87948.1"/>
    </source>
</evidence>
<dbReference type="EMBL" id="AP022577">
    <property type="protein sequence ID" value="BBX87948.1"/>
    <property type="molecule type" value="Genomic_DNA"/>
</dbReference>
<feature type="compositionally biased region" description="Pro residues" evidence="1">
    <location>
        <begin position="47"/>
        <end position="60"/>
    </location>
</feature>
<organism evidence="2 3">
    <name type="scientific">Mycolicibacterium aubagnense</name>
    <dbReference type="NCBI Taxonomy" id="319707"/>
    <lineage>
        <taxon>Bacteria</taxon>
        <taxon>Bacillati</taxon>
        <taxon>Actinomycetota</taxon>
        <taxon>Actinomycetes</taxon>
        <taxon>Mycobacteriales</taxon>
        <taxon>Mycobacteriaceae</taxon>
        <taxon>Mycolicibacterium</taxon>
    </lineage>
</organism>
<gene>
    <name evidence="2" type="ORF">MAUB_58210</name>
</gene>
<proteinExistence type="predicted"/>
<feature type="compositionally biased region" description="Low complexity" evidence="1">
    <location>
        <begin position="138"/>
        <end position="175"/>
    </location>
</feature>
<evidence type="ECO:0000313" key="3">
    <source>
        <dbReference type="Proteomes" id="UP000465609"/>
    </source>
</evidence>
<dbReference type="Proteomes" id="UP000465609">
    <property type="component" value="Chromosome"/>
</dbReference>
<accession>A0ABM7IMB3</accession>
<keyword evidence="3" id="KW-1185">Reference proteome</keyword>
<sequence length="344" mass="35303">MLVAGVTVIDRDRSGGVGLSALPGATGQPAPTGPTGGGGSGGSGGAPPFPLQPPEMPSGPPNGYNSGSYPAPDQGNGISIYNSGAPQSPGGSQGYQQAPSYPQQQLQPANGVQPPDYDAPLQTAQPQEAPHASAAPTQSAPQTESAPQPQQQSQSDQSSDDQSQQHCSSTAAGLPGITGGGGRGLIVTRGLGKLPMSPLMGPGCVECPPQAGPEPKPQAPPSKVTAPCQGDFDNVASILTLQQSPSSGIPWGIKLQPVVSDQGVVNMSVEIFVDGKLANVYEPHLQPWNYVFHGPLPRSFSVRYEADKYTMHAGSEVSFLYHWYSVTKTGSGGYGFVNCLYTAA</sequence>
<evidence type="ECO:0000256" key="1">
    <source>
        <dbReference type="SAM" id="MobiDB-lite"/>
    </source>
</evidence>
<protein>
    <submittedName>
        <fullName evidence="2">Uncharacterized protein</fullName>
    </submittedName>
</protein>
<feature type="region of interest" description="Disordered" evidence="1">
    <location>
        <begin position="1"/>
        <end position="181"/>
    </location>
</feature>
<name>A0ABM7IMB3_9MYCO</name>
<feature type="compositionally biased region" description="Gly residues" evidence="1">
    <location>
        <begin position="34"/>
        <end position="45"/>
    </location>
</feature>
<feature type="compositionally biased region" description="Low complexity" evidence="1">
    <location>
        <begin position="83"/>
        <end position="109"/>
    </location>
</feature>